<dbReference type="EMBL" id="BQKY01000011">
    <property type="protein sequence ID" value="GJN92421.1"/>
    <property type="molecule type" value="Genomic_DNA"/>
</dbReference>
<evidence type="ECO:0000256" key="1">
    <source>
        <dbReference type="SAM" id="SignalP"/>
    </source>
</evidence>
<feature type="chain" id="PRO_5043988773" evidence="1">
    <location>
        <begin position="19"/>
        <end position="185"/>
    </location>
</feature>
<evidence type="ECO:0000313" key="2">
    <source>
        <dbReference type="EMBL" id="GJN92421.1"/>
    </source>
</evidence>
<keyword evidence="1" id="KW-0732">Signal</keyword>
<keyword evidence="3" id="KW-1185">Reference proteome</keyword>
<accession>A0AAV5GIQ1</accession>
<feature type="signal peptide" evidence="1">
    <location>
        <begin position="1"/>
        <end position="18"/>
    </location>
</feature>
<dbReference type="AlphaFoldDB" id="A0AAV5GIQ1"/>
<evidence type="ECO:0000313" key="3">
    <source>
        <dbReference type="Proteomes" id="UP001342314"/>
    </source>
</evidence>
<dbReference type="Gene3D" id="1.20.120.20">
    <property type="entry name" value="Apolipoprotein"/>
    <property type="match status" value="1"/>
</dbReference>
<comment type="caution">
    <text evidence="2">The sequence shown here is derived from an EMBL/GenBank/DDBJ whole genome shotgun (WGS) entry which is preliminary data.</text>
</comment>
<sequence length="185" mass="17755">MRSTLFIVPLAFAGLAAAQVDGLLSTVEDGYNGTTETIGEAAESGLDAARSLATGAFTTFESVVDGATQTIVSAFGEVSGSLATDAASHVESVYDSLTEAAAATSAVGSLAGVATEKVAGAAETATGALGSVAGEATKAIGDGIDKAGDAIKGIFDNAAPSAYPPSHFIVLGAVVAAGAGAVIAA</sequence>
<gene>
    <name evidence="2" type="ORF">Rhopal_005451-T1</name>
</gene>
<proteinExistence type="predicted"/>
<name>A0AAV5GIQ1_9BASI</name>
<organism evidence="2 3">
    <name type="scientific">Rhodotorula paludigena</name>
    <dbReference type="NCBI Taxonomy" id="86838"/>
    <lineage>
        <taxon>Eukaryota</taxon>
        <taxon>Fungi</taxon>
        <taxon>Dikarya</taxon>
        <taxon>Basidiomycota</taxon>
        <taxon>Pucciniomycotina</taxon>
        <taxon>Microbotryomycetes</taxon>
        <taxon>Sporidiobolales</taxon>
        <taxon>Sporidiobolaceae</taxon>
        <taxon>Rhodotorula</taxon>
    </lineage>
</organism>
<protein>
    <submittedName>
        <fullName evidence="2">Uncharacterized protein</fullName>
    </submittedName>
</protein>
<reference evidence="2 3" key="1">
    <citation type="submission" date="2021-12" db="EMBL/GenBank/DDBJ databases">
        <title>High titer production of polyol ester of fatty acids by Rhodotorula paludigena BS15 towards product separation-free biomass refinery.</title>
        <authorList>
            <person name="Mano J."/>
            <person name="Ono H."/>
            <person name="Tanaka T."/>
            <person name="Naito K."/>
            <person name="Sushida H."/>
            <person name="Ike M."/>
            <person name="Tokuyasu K."/>
            <person name="Kitaoka M."/>
        </authorList>
    </citation>
    <scope>NUCLEOTIDE SEQUENCE [LARGE SCALE GENOMIC DNA]</scope>
    <source>
        <strain evidence="2 3">BS15</strain>
    </source>
</reference>
<dbReference type="Proteomes" id="UP001342314">
    <property type="component" value="Unassembled WGS sequence"/>
</dbReference>